<protein>
    <recommendedName>
        <fullName evidence="11">Na(+)/H(+) antiporter NhaA</fullName>
    </recommendedName>
    <alternativeName>
        <fullName evidence="11">Sodium/proton antiporter NhaA</fullName>
    </alternativeName>
</protein>
<comment type="similarity">
    <text evidence="11">Belongs to the NhaA Na(+)/H(+) (TC 2.A.33) antiporter family.</text>
</comment>
<keyword evidence="3 11" id="KW-0050">Antiport</keyword>
<feature type="transmembrane region" description="Helical" evidence="11">
    <location>
        <begin position="432"/>
        <end position="452"/>
    </location>
</feature>
<dbReference type="Pfam" id="PF06965">
    <property type="entry name" value="Na_H_antiport_1"/>
    <property type="match status" value="1"/>
</dbReference>
<name>A0A3G9KB15_9ACTN</name>
<organism evidence="12 13">
    <name type="scientific">Parolsenella catena</name>
    <dbReference type="NCBI Taxonomy" id="2003188"/>
    <lineage>
        <taxon>Bacteria</taxon>
        <taxon>Bacillati</taxon>
        <taxon>Actinomycetota</taxon>
        <taxon>Coriobacteriia</taxon>
        <taxon>Coriobacteriales</taxon>
        <taxon>Atopobiaceae</taxon>
        <taxon>Parolsenella</taxon>
    </lineage>
</organism>
<evidence type="ECO:0000256" key="9">
    <source>
        <dbReference type="ARBA" id="ARBA00023136"/>
    </source>
</evidence>
<evidence type="ECO:0000256" key="8">
    <source>
        <dbReference type="ARBA" id="ARBA00023065"/>
    </source>
</evidence>
<evidence type="ECO:0000256" key="7">
    <source>
        <dbReference type="ARBA" id="ARBA00023053"/>
    </source>
</evidence>
<keyword evidence="13" id="KW-1185">Reference proteome</keyword>
<dbReference type="GeneID" id="88849448"/>
<dbReference type="RefSeq" id="WP_126422774.1">
    <property type="nucleotide sequence ID" value="NZ_AP019367.1"/>
</dbReference>
<evidence type="ECO:0000256" key="3">
    <source>
        <dbReference type="ARBA" id="ARBA00022449"/>
    </source>
</evidence>
<keyword evidence="9 11" id="KW-0472">Membrane</keyword>
<feature type="transmembrane region" description="Helical" evidence="11">
    <location>
        <begin position="205"/>
        <end position="224"/>
    </location>
</feature>
<feature type="transmembrane region" description="Helical" evidence="11">
    <location>
        <begin position="32"/>
        <end position="54"/>
    </location>
</feature>
<evidence type="ECO:0000256" key="1">
    <source>
        <dbReference type="ARBA" id="ARBA00004429"/>
    </source>
</evidence>
<dbReference type="Gene3D" id="1.20.1530.10">
    <property type="entry name" value="Na+/H+ antiporter like domain"/>
    <property type="match status" value="1"/>
</dbReference>
<dbReference type="GO" id="GO:0015385">
    <property type="term" value="F:sodium:proton antiporter activity"/>
    <property type="evidence" value="ECO:0007669"/>
    <property type="project" value="UniProtKB-UniRule"/>
</dbReference>
<dbReference type="InterPro" id="IPR023171">
    <property type="entry name" value="Na/H_antiporter_dom_sf"/>
</dbReference>
<keyword evidence="5 11" id="KW-0812">Transmembrane</keyword>
<comment type="subcellular location">
    <subcellularLocation>
        <location evidence="1">Cell inner membrane</location>
        <topology evidence="1">Multi-pass membrane protein</topology>
    </subcellularLocation>
    <subcellularLocation>
        <location evidence="11">Cell membrane</location>
        <topology evidence="11">Multi-pass membrane protein</topology>
    </subcellularLocation>
</comment>
<dbReference type="Proteomes" id="UP000273154">
    <property type="component" value="Chromosome"/>
</dbReference>
<keyword evidence="8 11" id="KW-0406">Ion transport</keyword>
<dbReference type="GO" id="GO:0005886">
    <property type="term" value="C:plasma membrane"/>
    <property type="evidence" value="ECO:0007669"/>
    <property type="project" value="UniProtKB-SubCell"/>
</dbReference>
<evidence type="ECO:0000256" key="4">
    <source>
        <dbReference type="ARBA" id="ARBA00022475"/>
    </source>
</evidence>
<evidence type="ECO:0000256" key="6">
    <source>
        <dbReference type="ARBA" id="ARBA00022989"/>
    </source>
</evidence>
<accession>A0A3G9KB15</accession>
<dbReference type="EMBL" id="AP019367">
    <property type="protein sequence ID" value="BBH50725.1"/>
    <property type="molecule type" value="Genomic_DNA"/>
</dbReference>
<keyword evidence="10 11" id="KW-0739">Sodium transport</keyword>
<evidence type="ECO:0000256" key="5">
    <source>
        <dbReference type="ARBA" id="ARBA00022692"/>
    </source>
</evidence>
<dbReference type="OrthoDB" id="9808135at2"/>
<evidence type="ECO:0000256" key="11">
    <source>
        <dbReference type="HAMAP-Rule" id="MF_01844"/>
    </source>
</evidence>
<keyword evidence="2 11" id="KW-0813">Transport</keyword>
<feature type="transmembrane region" description="Helical" evidence="11">
    <location>
        <begin position="150"/>
        <end position="169"/>
    </location>
</feature>
<feature type="transmembrane region" description="Helical" evidence="11">
    <location>
        <begin position="322"/>
        <end position="341"/>
    </location>
</feature>
<dbReference type="InterPro" id="IPR004670">
    <property type="entry name" value="NhaA"/>
</dbReference>
<feature type="transmembrane region" description="Helical" evidence="11">
    <location>
        <begin position="231"/>
        <end position="261"/>
    </location>
</feature>
<dbReference type="PANTHER" id="PTHR30341">
    <property type="entry name" value="SODIUM ION/PROTON ANTIPORTER NHAA-RELATED"/>
    <property type="match status" value="1"/>
</dbReference>
<dbReference type="HAMAP" id="MF_01844">
    <property type="entry name" value="NhaA"/>
    <property type="match status" value="1"/>
</dbReference>
<feature type="transmembrane region" description="Helical" evidence="11">
    <location>
        <begin position="74"/>
        <end position="99"/>
    </location>
</feature>
<feature type="transmembrane region" description="Helical" evidence="11">
    <location>
        <begin position="398"/>
        <end position="420"/>
    </location>
</feature>
<dbReference type="PANTHER" id="PTHR30341:SF0">
    <property type="entry name" value="NA(+)_H(+) ANTIPORTER NHAA"/>
    <property type="match status" value="1"/>
</dbReference>
<keyword evidence="4 11" id="KW-1003">Cell membrane</keyword>
<comment type="function">
    <text evidence="11">Na(+)/H(+) antiporter that extrudes sodium in exchange for external protons.</text>
</comment>
<gene>
    <name evidence="11 12" type="primary">nhaA</name>
    <name evidence="12" type="ORF">Pcatena_13120</name>
</gene>
<evidence type="ECO:0000256" key="10">
    <source>
        <dbReference type="ARBA" id="ARBA00023201"/>
    </source>
</evidence>
<keyword evidence="7 11" id="KW-0915">Sodium</keyword>
<sequence>MTQTPESIIDEEIIGIDAVARRIEKRDSIHEITSNGTIAAAVMVLAAILAVIVANTPAYEAVHHFFETGVTLGIGSWSATLTLEQFVNDFLMAIFFLLVGIELKYEMTVGQLRRPRQAALPMLAAVGGVAVPSIIYMLLNLGANGAPHGWAVPMATDIAFALGIMSLLGDRVAPATKVFFSTLAIADDILAIIVIAVFYGQTPSVPWLAASLGCVVVLTALHRCHCYSSRWYIAAGLVLWVCMFNSGIHATLAGVILALFLPARSDIQLDSLRGWLGDKAVVLDDAYDEGSHVLGQHDFTVVAEGVERVMHRVTPPLQRVEHAISVLVNFLILPLFAFVNAQVCLVGADPAAIVADPVTRGVFLGAFLGKPIGIIGVTFVLVKIGFAKLPRGVDWRQIIGVGLMGGLGFTMSILIAGLAFSVESEVLAAKCAILACSVASAIVGSVFILAATHGSKHVDGASEA</sequence>
<feature type="transmembrane region" description="Helical" evidence="11">
    <location>
        <begin position="362"/>
        <end position="386"/>
    </location>
</feature>
<keyword evidence="6 11" id="KW-1133">Transmembrane helix</keyword>
<dbReference type="NCBIfam" id="TIGR00773">
    <property type="entry name" value="NhaA"/>
    <property type="match status" value="1"/>
</dbReference>
<evidence type="ECO:0000256" key="2">
    <source>
        <dbReference type="ARBA" id="ARBA00022448"/>
    </source>
</evidence>
<dbReference type="KEGG" id="pcat:Pcatena_13120"/>
<evidence type="ECO:0000313" key="12">
    <source>
        <dbReference type="EMBL" id="BBH50725.1"/>
    </source>
</evidence>
<comment type="catalytic activity">
    <reaction evidence="11">
        <text>Na(+)(in) + 2 H(+)(out) = Na(+)(out) + 2 H(+)(in)</text>
        <dbReference type="Rhea" id="RHEA:29251"/>
        <dbReference type="ChEBI" id="CHEBI:15378"/>
        <dbReference type="ChEBI" id="CHEBI:29101"/>
    </reaction>
</comment>
<dbReference type="GO" id="GO:0006885">
    <property type="term" value="P:regulation of pH"/>
    <property type="evidence" value="ECO:0007669"/>
    <property type="project" value="UniProtKB-UniRule"/>
</dbReference>
<reference evidence="13" key="1">
    <citation type="submission" date="2018-11" db="EMBL/GenBank/DDBJ databases">
        <title>Comparative genomics of Parolsenella catena and Libanicoccus massiliensis: Reclassification of Libanicoccus massiliensis as Parolsenella massiliensis comb. nov.</title>
        <authorList>
            <person name="Sakamoto M."/>
            <person name="Ikeyama N."/>
            <person name="Murakami T."/>
            <person name="Mori H."/>
            <person name="Yuki M."/>
            <person name="Ohkuma M."/>
        </authorList>
    </citation>
    <scope>NUCLEOTIDE SEQUENCE [LARGE SCALE GENOMIC DNA]</scope>
    <source>
        <strain evidence="13">JCM 31932</strain>
    </source>
</reference>
<evidence type="ECO:0000313" key="13">
    <source>
        <dbReference type="Proteomes" id="UP000273154"/>
    </source>
</evidence>
<dbReference type="AlphaFoldDB" id="A0A3G9KB15"/>
<feature type="transmembrane region" description="Helical" evidence="11">
    <location>
        <begin position="119"/>
        <end position="138"/>
    </location>
</feature>
<feature type="transmembrane region" description="Helical" evidence="11">
    <location>
        <begin position="178"/>
        <end position="199"/>
    </location>
</feature>
<proteinExistence type="inferred from homology"/>